<dbReference type="GeneID" id="64766242"/>
<evidence type="ECO:0000256" key="1">
    <source>
        <dbReference type="SAM" id="MobiDB-lite"/>
    </source>
</evidence>
<gene>
    <name evidence="2" type="primary">223</name>
    <name evidence="2" type="ORF">SEA_PUPPER_223</name>
</gene>
<feature type="region of interest" description="Disordered" evidence="1">
    <location>
        <begin position="107"/>
        <end position="127"/>
    </location>
</feature>
<dbReference type="Proteomes" id="UP000318375">
    <property type="component" value="Segment"/>
</dbReference>
<evidence type="ECO:0000313" key="2">
    <source>
        <dbReference type="EMBL" id="QDF18709.1"/>
    </source>
</evidence>
<name>A0A4Y6ESF9_9CAUD</name>
<accession>A0A4Y6ESF9</accession>
<proteinExistence type="predicted"/>
<protein>
    <submittedName>
        <fullName evidence="2">Uncharacterized protein</fullName>
    </submittedName>
</protein>
<reference evidence="2 3" key="1">
    <citation type="submission" date="2019-05" db="EMBL/GenBank/DDBJ databases">
        <authorList>
            <person name="Pope W.H."/>
            <person name="Garlena R.A."/>
            <person name="Russell D.A."/>
            <person name="Jacobs-Sera D."/>
            <person name="Hatfull G.F."/>
        </authorList>
    </citation>
    <scope>NUCLEOTIDE SEQUENCE [LARGE SCALE GENOMIC DNA]</scope>
</reference>
<organism evidence="2 3">
    <name type="scientific">Gordonia phage Pupper</name>
    <dbReference type="NCBI Taxonomy" id="2571249"/>
    <lineage>
        <taxon>Viruses</taxon>
        <taxon>Duplodnaviria</taxon>
        <taxon>Heunggongvirae</taxon>
        <taxon>Uroviricota</taxon>
        <taxon>Caudoviricetes</taxon>
        <taxon>Puppervirus</taxon>
        <taxon>Puppervirus Pupper</taxon>
    </lineage>
</organism>
<keyword evidence="3" id="KW-1185">Reference proteome</keyword>
<sequence>MAEIPTPLSPWKRLVHVCDQCEQPWGQHLKLARRRWHEHNPDALDDPALDVIEDWVHLGDCILLLKLANQGPPGPVGPQGETTVVTDDEVWCHEENCQYRHWTSGEMPTHRRGDGCPPSTYRTKETE</sequence>
<dbReference type="EMBL" id="MK977695">
    <property type="protein sequence ID" value="QDF18709.1"/>
    <property type="molecule type" value="Genomic_DNA"/>
</dbReference>
<evidence type="ECO:0000313" key="3">
    <source>
        <dbReference type="Proteomes" id="UP000318375"/>
    </source>
</evidence>
<dbReference type="KEGG" id="vg:64766242"/>
<dbReference type="RefSeq" id="YP_010059011.1">
    <property type="nucleotide sequence ID" value="NC_054723.1"/>
</dbReference>